<accession>A0A1B1B0A8</accession>
<gene>
    <name evidence="1" type="ORF">AVL59_23975</name>
    <name evidence="2" type="ORF">J2Z21_009495</name>
</gene>
<dbReference type="RefSeq" id="WP_067307914.1">
    <property type="nucleotide sequence ID" value="NZ_CP016279.1"/>
</dbReference>
<reference evidence="1 3" key="1">
    <citation type="submission" date="2016-06" db="EMBL/GenBank/DDBJ databases">
        <title>Complete genome sequence of Streptomyces griseochromogenes ATCC 14511, the Blasticidin S producer.</title>
        <authorList>
            <person name="Wu L."/>
        </authorList>
    </citation>
    <scope>NUCLEOTIDE SEQUENCE [LARGE SCALE GENOMIC DNA]</scope>
    <source>
        <strain evidence="1 3">ATCC 14511</strain>
    </source>
</reference>
<dbReference type="OrthoDB" id="4548929at2"/>
<dbReference type="Pfam" id="PF19739">
    <property type="entry name" value="DUF6228"/>
    <property type="match status" value="1"/>
</dbReference>
<name>A0A1B1B0A8_9ACTN</name>
<evidence type="ECO:0000313" key="3">
    <source>
        <dbReference type="Proteomes" id="UP000092659"/>
    </source>
</evidence>
<sequence>MNSQDAAPDEPQTVSIRCSINRAVCVRLSDPVRDDPDCLHYTVEADALGLKARVDGVTAWIWDADLAPFLAQLAADFRGWDGERVWQTNDRDLTVTAAFRSGGHVALTWTLRPWRGPTNSWEASITTWLEAGEQMAALASEVHRLLRPEHPG</sequence>
<dbReference type="EMBL" id="JAGGLP010000047">
    <property type="protein sequence ID" value="MBP2056477.1"/>
    <property type="molecule type" value="Genomic_DNA"/>
</dbReference>
<dbReference type="EMBL" id="CP016279">
    <property type="protein sequence ID" value="ANP52202.1"/>
    <property type="molecule type" value="Genomic_DNA"/>
</dbReference>
<dbReference type="Proteomes" id="UP000092659">
    <property type="component" value="Chromosome"/>
</dbReference>
<protein>
    <submittedName>
        <fullName evidence="1">Uncharacterized protein</fullName>
    </submittedName>
</protein>
<organism evidence="1 3">
    <name type="scientific">Streptomyces griseochromogenes</name>
    <dbReference type="NCBI Taxonomy" id="68214"/>
    <lineage>
        <taxon>Bacteria</taxon>
        <taxon>Bacillati</taxon>
        <taxon>Actinomycetota</taxon>
        <taxon>Actinomycetes</taxon>
        <taxon>Kitasatosporales</taxon>
        <taxon>Streptomycetaceae</taxon>
        <taxon>Streptomyces</taxon>
    </lineage>
</organism>
<reference evidence="2 4" key="2">
    <citation type="submission" date="2021-03" db="EMBL/GenBank/DDBJ databases">
        <title>Genomic Encyclopedia of Type Strains, Phase IV (KMG-IV): sequencing the most valuable type-strain genomes for metagenomic binning, comparative biology and taxonomic classification.</title>
        <authorList>
            <person name="Goeker M."/>
        </authorList>
    </citation>
    <scope>NUCLEOTIDE SEQUENCE [LARGE SCALE GENOMIC DNA]</scope>
    <source>
        <strain evidence="2 4">DSM 40499</strain>
    </source>
</reference>
<evidence type="ECO:0000313" key="2">
    <source>
        <dbReference type="EMBL" id="MBP2056477.1"/>
    </source>
</evidence>
<proteinExistence type="predicted"/>
<dbReference type="KEGG" id="sgs:AVL59_23975"/>
<dbReference type="AlphaFoldDB" id="A0A1B1B0A8"/>
<evidence type="ECO:0000313" key="4">
    <source>
        <dbReference type="Proteomes" id="UP001519309"/>
    </source>
</evidence>
<evidence type="ECO:0000313" key="1">
    <source>
        <dbReference type="EMBL" id="ANP52202.1"/>
    </source>
</evidence>
<dbReference type="InterPro" id="IPR046196">
    <property type="entry name" value="DUF6228"/>
</dbReference>
<dbReference type="Proteomes" id="UP001519309">
    <property type="component" value="Unassembled WGS sequence"/>
</dbReference>
<keyword evidence="4" id="KW-1185">Reference proteome</keyword>